<dbReference type="GO" id="GO:0051988">
    <property type="term" value="P:regulation of attachment of spindle microtubules to kinetochore"/>
    <property type="evidence" value="ECO:0007669"/>
    <property type="project" value="InterPro"/>
</dbReference>
<dbReference type="GO" id="GO:0051301">
    <property type="term" value="P:cell division"/>
    <property type="evidence" value="ECO:0007669"/>
    <property type="project" value="InterPro"/>
</dbReference>
<evidence type="ECO:0000313" key="4">
    <source>
        <dbReference type="Proteomes" id="UP000525565"/>
    </source>
</evidence>
<dbReference type="Proteomes" id="UP000525565">
    <property type="component" value="Unassembled WGS sequence"/>
</dbReference>
<keyword evidence="4" id="KW-1185">Reference proteome</keyword>
<comment type="caution">
    <text evidence="3">The sequence shown here is derived from an EMBL/GenBank/DDBJ whole genome shotgun (WGS) entry which is preliminary data.</text>
</comment>
<organism evidence="3 4">
    <name type="scientific">Asarcornis scutulata</name>
    <dbReference type="NCBI Taxonomy" id="75869"/>
    <lineage>
        <taxon>Eukaryota</taxon>
        <taxon>Metazoa</taxon>
        <taxon>Chordata</taxon>
        <taxon>Craniata</taxon>
        <taxon>Vertebrata</taxon>
        <taxon>Euteleostomi</taxon>
        <taxon>Archelosauria</taxon>
        <taxon>Archosauria</taxon>
        <taxon>Dinosauria</taxon>
        <taxon>Saurischia</taxon>
        <taxon>Theropoda</taxon>
        <taxon>Coelurosauria</taxon>
        <taxon>Aves</taxon>
        <taxon>Neognathae</taxon>
        <taxon>Galloanserae</taxon>
        <taxon>Anseriformes</taxon>
        <taxon>Anatidae</taxon>
        <taxon>Anatinae</taxon>
        <taxon>Asarcornis</taxon>
    </lineage>
</organism>
<dbReference type="InterPro" id="IPR028728">
    <property type="entry name" value="Astrin"/>
</dbReference>
<feature type="region of interest" description="Disordered" evidence="2">
    <location>
        <begin position="128"/>
        <end position="168"/>
    </location>
</feature>
<gene>
    <name evidence="3" type="primary">Spag5_0</name>
    <name evidence="3" type="ORF">ASASCU_R16044</name>
</gene>
<evidence type="ECO:0000256" key="1">
    <source>
        <dbReference type="SAM" id="Coils"/>
    </source>
</evidence>
<evidence type="ECO:0000313" key="3">
    <source>
        <dbReference type="EMBL" id="NWZ30199.1"/>
    </source>
</evidence>
<protein>
    <submittedName>
        <fullName evidence="3">SPAG5 protein</fullName>
    </submittedName>
</protein>
<reference evidence="3 4" key="1">
    <citation type="submission" date="2019-09" db="EMBL/GenBank/DDBJ databases">
        <title>Bird 10,000 Genomes (B10K) Project - Family phase.</title>
        <authorList>
            <person name="Zhang G."/>
        </authorList>
    </citation>
    <scope>NUCLEOTIDE SEQUENCE [LARGE SCALE GENOMIC DNA]</scope>
    <source>
        <strain evidence="3">OUT-0051</strain>
        <tissue evidence="3">Kidney</tissue>
    </source>
</reference>
<name>A0A7K7LIA2_9AVES</name>
<feature type="non-terminal residue" evidence="3">
    <location>
        <position position="345"/>
    </location>
</feature>
<feature type="compositionally biased region" description="Low complexity" evidence="2">
    <location>
        <begin position="128"/>
        <end position="143"/>
    </location>
</feature>
<dbReference type="PANTHER" id="PTHR15347">
    <property type="entry name" value="SPERM-ASSOCIATED ANTIGEN 5"/>
    <property type="match status" value="1"/>
</dbReference>
<keyword evidence="1" id="KW-0175">Coiled coil</keyword>
<feature type="coiled-coil region" evidence="1">
    <location>
        <begin position="255"/>
        <end position="314"/>
    </location>
</feature>
<sequence length="345" mass="37207">GEGLPACPSTPGTATSPIPPLPEQSPPKNEAAESEPARAEPAATPLPSAEPVATPVPSLEPSPGALSWALLLVWLERNLQPPSPLGSLRHRLPLSVPWRDVGSSVTPVRTVDTGTSITPVPTVAVGTSVTPVPTVDTGTVMTPREPQERSPGTSAAAHAKDSATETDSLLSYCSREQLRSLSRAELEGRLESTLIIIEVLVLQLRNWQESQRSLPTVGPAKQRDAPAQTDITWSQGEEQIYHGLYLELHRKTQALQRQRGAEQELAQELAQATEAMDAWARQGLQLCSLAERALQSLQEDQGALAQEREQVKALVSRCVAVLQSVPGKLRSCLQERDEAQQRADE</sequence>
<accession>A0A7K7LIA2</accession>
<feature type="non-terminal residue" evidence="3">
    <location>
        <position position="1"/>
    </location>
</feature>
<evidence type="ECO:0000256" key="2">
    <source>
        <dbReference type="SAM" id="MobiDB-lite"/>
    </source>
</evidence>
<proteinExistence type="predicted"/>
<dbReference type="EMBL" id="VZSO01007892">
    <property type="protein sequence ID" value="NWZ30199.1"/>
    <property type="molecule type" value="Genomic_DNA"/>
</dbReference>
<feature type="region of interest" description="Disordered" evidence="2">
    <location>
        <begin position="1"/>
        <end position="60"/>
    </location>
</feature>
<dbReference type="AlphaFoldDB" id="A0A7K7LIA2"/>
<dbReference type="PANTHER" id="PTHR15347:SF1">
    <property type="entry name" value="SPERM-ASSOCIATED ANTIGEN 5"/>
    <property type="match status" value="1"/>
</dbReference>